<keyword evidence="3" id="KW-1185">Reference proteome</keyword>
<name>A0A9W9W6J9_9EURO</name>
<evidence type="ECO:0000313" key="3">
    <source>
        <dbReference type="Proteomes" id="UP001147747"/>
    </source>
</evidence>
<organism evidence="2 3">
    <name type="scientific">Penicillium cosmopolitanum</name>
    <dbReference type="NCBI Taxonomy" id="1131564"/>
    <lineage>
        <taxon>Eukaryota</taxon>
        <taxon>Fungi</taxon>
        <taxon>Dikarya</taxon>
        <taxon>Ascomycota</taxon>
        <taxon>Pezizomycotina</taxon>
        <taxon>Eurotiomycetes</taxon>
        <taxon>Eurotiomycetidae</taxon>
        <taxon>Eurotiales</taxon>
        <taxon>Aspergillaceae</taxon>
        <taxon>Penicillium</taxon>
    </lineage>
</organism>
<dbReference type="AlphaFoldDB" id="A0A9W9W6J9"/>
<gene>
    <name evidence="2" type="ORF">N7509_004197</name>
</gene>
<comment type="caution">
    <text evidence="2">The sequence shown here is derived from an EMBL/GenBank/DDBJ whole genome shotgun (WGS) entry which is preliminary data.</text>
</comment>
<evidence type="ECO:0000256" key="1">
    <source>
        <dbReference type="SAM" id="MobiDB-lite"/>
    </source>
</evidence>
<proteinExistence type="predicted"/>
<sequence>MSKFFRSSHGHRLGSDQCNSNRTVASYLSSCNFEPDTRRRRHSPSLSLSKLSACNFNSRKSATNTSHDSSACRQIRALNDLQFEAAATIAKNMGKKLLSGAEGGPRPLRTAPGTSARPESAVKVKRELGKLYRLKSDIQSRARFILATFEPKVPTSFHVVLEWILCIWLGMLRGPRNDHFEWNTPGTVSLVKEIRKDIHEIAGVAKAPTWLPLNAASQLRQGCPCGHRRLTWEGCARTWV</sequence>
<evidence type="ECO:0000313" key="2">
    <source>
        <dbReference type="EMBL" id="KAJ5404326.1"/>
    </source>
</evidence>
<reference evidence="2" key="2">
    <citation type="journal article" date="2023" name="IMA Fungus">
        <title>Comparative genomic study of the Penicillium genus elucidates a diverse pangenome and 15 lateral gene transfer events.</title>
        <authorList>
            <person name="Petersen C."/>
            <person name="Sorensen T."/>
            <person name="Nielsen M.R."/>
            <person name="Sondergaard T.E."/>
            <person name="Sorensen J.L."/>
            <person name="Fitzpatrick D.A."/>
            <person name="Frisvad J.C."/>
            <person name="Nielsen K.L."/>
        </authorList>
    </citation>
    <scope>NUCLEOTIDE SEQUENCE</scope>
    <source>
        <strain evidence="2">IBT 29677</strain>
    </source>
</reference>
<dbReference type="RefSeq" id="XP_056491568.1">
    <property type="nucleotide sequence ID" value="XM_056628834.1"/>
</dbReference>
<dbReference type="EMBL" id="JAPZBU010000005">
    <property type="protein sequence ID" value="KAJ5404326.1"/>
    <property type="molecule type" value="Genomic_DNA"/>
</dbReference>
<dbReference type="GeneID" id="81367814"/>
<feature type="region of interest" description="Disordered" evidence="1">
    <location>
        <begin position="98"/>
        <end position="118"/>
    </location>
</feature>
<protein>
    <submittedName>
        <fullName evidence="2">Uncharacterized protein</fullName>
    </submittedName>
</protein>
<accession>A0A9W9W6J9</accession>
<reference evidence="2" key="1">
    <citation type="submission" date="2022-12" db="EMBL/GenBank/DDBJ databases">
        <authorList>
            <person name="Petersen C."/>
        </authorList>
    </citation>
    <scope>NUCLEOTIDE SEQUENCE</scope>
    <source>
        <strain evidence="2">IBT 29677</strain>
    </source>
</reference>
<dbReference type="Proteomes" id="UP001147747">
    <property type="component" value="Unassembled WGS sequence"/>
</dbReference>